<dbReference type="OrthoDB" id="1778949at2"/>
<evidence type="ECO:0000313" key="4">
    <source>
        <dbReference type="Proteomes" id="UP000001219"/>
    </source>
</evidence>
<feature type="compositionally biased region" description="Pro residues" evidence="1">
    <location>
        <begin position="213"/>
        <end position="227"/>
    </location>
</feature>
<dbReference type="Pfam" id="PF09851">
    <property type="entry name" value="SHOCT"/>
    <property type="match status" value="1"/>
</dbReference>
<dbReference type="HOGENOM" id="CLU_071531_0_0_11"/>
<sequence length="276" mass="28458">MEATVTPEAERAITDIAGRHGLSRDAVLAMLFAVNNGGGTMAQFSIPELGGSGQWMRGGMTMVGNMFDNALKARVDALCNELSQLLATTAVFPPVPAASGQVGGFTSGNWWPADLGVPSATGAQNGARYAIFPATRRLVVESGGMTRVFDTGEHQIGGVQQQQGGASGSLNFTSQFGTFDVSALTELDGHTVAQTPVAAPAPKHRAESEPLYAPEPQPMAQPQPVPAAPAAQPAAAPASDADAIVAAIESLAGLHQRGILSDEEFTAKKAELLGRL</sequence>
<dbReference type="Proteomes" id="UP000001219">
    <property type="component" value="Chromosome"/>
</dbReference>
<dbReference type="KEGG" id="gbr:Gbro_4643"/>
<evidence type="ECO:0000259" key="2">
    <source>
        <dbReference type="Pfam" id="PF09851"/>
    </source>
</evidence>
<dbReference type="STRING" id="526226.Gbro_4643"/>
<accession>D0L7I0</accession>
<evidence type="ECO:0000313" key="3">
    <source>
        <dbReference type="EMBL" id="ACY23769.1"/>
    </source>
</evidence>
<dbReference type="AlphaFoldDB" id="D0L7I0"/>
<proteinExistence type="predicted"/>
<protein>
    <recommendedName>
        <fullName evidence="2">SHOCT domain-containing protein</fullName>
    </recommendedName>
</protein>
<feature type="domain" description="SHOCT" evidence="2">
    <location>
        <begin position="246"/>
        <end position="273"/>
    </location>
</feature>
<keyword evidence="4" id="KW-1185">Reference proteome</keyword>
<name>D0L7I0_GORB4</name>
<reference evidence="4" key="1">
    <citation type="submission" date="2009-10" db="EMBL/GenBank/DDBJ databases">
        <title>The complete chromosome of Gordonia bronchialis DSM 43247.</title>
        <authorList>
            <consortium name="US DOE Joint Genome Institute (JGI-PGF)"/>
            <person name="Lucas S."/>
            <person name="Copeland A."/>
            <person name="Lapidus A."/>
            <person name="Glavina del Rio T."/>
            <person name="Dalin E."/>
            <person name="Tice H."/>
            <person name="Bruce D."/>
            <person name="Goodwin L."/>
            <person name="Pitluck S."/>
            <person name="Kyrpides N."/>
            <person name="Mavromatis K."/>
            <person name="Ivanova N."/>
            <person name="Ovchinnikova G."/>
            <person name="Saunders E."/>
            <person name="Brettin T."/>
            <person name="Detter J.C."/>
            <person name="Han C."/>
            <person name="Larimer F."/>
            <person name="Land M."/>
            <person name="Hauser L."/>
            <person name="Markowitz V."/>
            <person name="Cheng J.-F."/>
            <person name="Hugenholtz P."/>
            <person name="Woyke T."/>
            <person name="Wu D."/>
            <person name="Jando M."/>
            <person name="Schneider S."/>
            <person name="Goeker M."/>
            <person name="Klenk H.-P."/>
            <person name="Eisen J.A."/>
        </authorList>
    </citation>
    <scope>NUCLEOTIDE SEQUENCE [LARGE SCALE GENOMIC DNA]</scope>
    <source>
        <strain evidence="4">ATCC 25592 / DSM 43247 / BCRC 13721 / JCM 3198 / KCTC 3076 / NBRC 16047 / NCTC 10667</strain>
    </source>
</reference>
<feature type="region of interest" description="Disordered" evidence="1">
    <location>
        <begin position="194"/>
        <end position="234"/>
    </location>
</feature>
<gene>
    <name evidence="3" type="ordered locus">Gbro_4643</name>
</gene>
<evidence type="ECO:0000256" key="1">
    <source>
        <dbReference type="SAM" id="MobiDB-lite"/>
    </source>
</evidence>
<organism evidence="3 4">
    <name type="scientific">Gordonia bronchialis (strain ATCC 25592 / DSM 43247 / BCRC 13721 / JCM 3198 / KCTC 3076 / NBRC 16047 / NCTC 10667)</name>
    <name type="common">Rhodococcus bronchialis</name>
    <dbReference type="NCBI Taxonomy" id="526226"/>
    <lineage>
        <taxon>Bacteria</taxon>
        <taxon>Bacillati</taxon>
        <taxon>Actinomycetota</taxon>
        <taxon>Actinomycetes</taxon>
        <taxon>Mycobacteriales</taxon>
        <taxon>Gordoniaceae</taxon>
        <taxon>Gordonia</taxon>
    </lineage>
</organism>
<dbReference type="eggNOG" id="ENOG502ZA0Y">
    <property type="taxonomic scope" value="Bacteria"/>
</dbReference>
<dbReference type="EMBL" id="CP001802">
    <property type="protein sequence ID" value="ACY23769.1"/>
    <property type="molecule type" value="Genomic_DNA"/>
</dbReference>
<dbReference type="InterPro" id="IPR018649">
    <property type="entry name" value="SHOCT"/>
</dbReference>
<reference evidence="3 4" key="2">
    <citation type="journal article" date="2010" name="Stand. Genomic Sci.">
        <title>Complete genome sequence of Gordonia bronchialis type strain (3410).</title>
        <authorList>
            <person name="Ivanova N."/>
            <person name="Sikorski J."/>
            <person name="Jando M."/>
            <person name="Lapidus A."/>
            <person name="Nolan M."/>
            <person name="Lucas S."/>
            <person name="Del Rio T.G."/>
            <person name="Tice H."/>
            <person name="Copeland A."/>
            <person name="Cheng J.F."/>
            <person name="Chen F."/>
            <person name="Bruce D."/>
            <person name="Goodwin L."/>
            <person name="Pitluck S."/>
            <person name="Mavromatis K."/>
            <person name="Ovchinnikova G."/>
            <person name="Pati A."/>
            <person name="Chen A."/>
            <person name="Palaniappan K."/>
            <person name="Land M."/>
            <person name="Hauser L."/>
            <person name="Chang Y.J."/>
            <person name="Jeffries C.D."/>
            <person name="Chain P."/>
            <person name="Saunders E."/>
            <person name="Han C."/>
            <person name="Detter J.C."/>
            <person name="Brettin T."/>
            <person name="Rohde M."/>
            <person name="Goker M."/>
            <person name="Bristow J."/>
            <person name="Eisen J.A."/>
            <person name="Markowitz V."/>
            <person name="Hugenholtz P."/>
            <person name="Klenk H.P."/>
            <person name="Kyrpides N.C."/>
        </authorList>
    </citation>
    <scope>NUCLEOTIDE SEQUENCE [LARGE SCALE GENOMIC DNA]</scope>
    <source>
        <strain evidence="4">ATCC 25592 / DSM 43247 / BCRC 13721 / JCM 3198 / KCTC 3076 / NBRC 16047 / NCTC 10667</strain>
    </source>
</reference>
<dbReference type="RefSeq" id="WP_012836251.1">
    <property type="nucleotide sequence ID" value="NC_013441.1"/>
</dbReference>